<keyword evidence="2" id="KW-1133">Transmembrane helix</keyword>
<feature type="transmembrane region" description="Helical" evidence="2">
    <location>
        <begin position="38"/>
        <end position="55"/>
    </location>
</feature>
<protein>
    <submittedName>
        <fullName evidence="3">Uncharacterized protein</fullName>
    </submittedName>
</protein>
<feature type="transmembrane region" description="Helical" evidence="2">
    <location>
        <begin position="61"/>
        <end position="94"/>
    </location>
</feature>
<evidence type="ECO:0000256" key="1">
    <source>
        <dbReference type="SAM" id="MobiDB-lite"/>
    </source>
</evidence>
<evidence type="ECO:0000313" key="3">
    <source>
        <dbReference type="EMBL" id="RCS55954.1"/>
    </source>
</evidence>
<proteinExistence type="predicted"/>
<sequence>MLLLRNQIGIVALVMLVAAAGIWLFHGDDSAYLPIQGSLLKVGLVLGAVWLAFPQLSKLPIWLATFAVGSVLVVVLFKKAAIVVIPLLVVVWLLRPRPPKPPKKKPWFSRESSTSNR</sequence>
<accession>A0A368KZN7</accession>
<reference evidence="3 4" key="1">
    <citation type="submission" date="2018-07" db="EMBL/GenBank/DDBJ databases">
        <title>Comparative genomes isolates from brazilian mangrove.</title>
        <authorList>
            <person name="De Araujo J.E."/>
            <person name="Taketani R.G."/>
            <person name="Silva M.C.P."/>
            <person name="Lourenco M.V."/>
            <person name="Oliveira V.M."/>
            <person name="Andreote F.D."/>
        </authorList>
    </citation>
    <scope>NUCLEOTIDE SEQUENCE [LARGE SCALE GENOMIC DNA]</scope>
    <source>
        <strain evidence="3 4">HEX PRIS-MGV</strain>
    </source>
</reference>
<evidence type="ECO:0000256" key="2">
    <source>
        <dbReference type="SAM" id="Phobius"/>
    </source>
</evidence>
<dbReference type="RefSeq" id="WP_114366763.1">
    <property type="nucleotide sequence ID" value="NZ_QPEX01000006.1"/>
</dbReference>
<dbReference type="AlphaFoldDB" id="A0A368KZN7"/>
<feature type="compositionally biased region" description="Basic residues" evidence="1">
    <location>
        <begin position="97"/>
        <end position="107"/>
    </location>
</feature>
<dbReference type="OrthoDB" id="290870at2"/>
<feature type="region of interest" description="Disordered" evidence="1">
    <location>
        <begin position="96"/>
        <end position="117"/>
    </location>
</feature>
<feature type="transmembrane region" description="Helical" evidence="2">
    <location>
        <begin position="6"/>
        <end position="26"/>
    </location>
</feature>
<name>A0A368KZN7_9BACT</name>
<dbReference type="Proteomes" id="UP000253562">
    <property type="component" value="Unassembled WGS sequence"/>
</dbReference>
<dbReference type="EMBL" id="QPEX01000006">
    <property type="protein sequence ID" value="RCS55954.1"/>
    <property type="molecule type" value="Genomic_DNA"/>
</dbReference>
<organism evidence="3 4">
    <name type="scientific">Bremerella cremea</name>
    <dbReference type="NCBI Taxonomy" id="1031537"/>
    <lineage>
        <taxon>Bacteria</taxon>
        <taxon>Pseudomonadati</taxon>
        <taxon>Planctomycetota</taxon>
        <taxon>Planctomycetia</taxon>
        <taxon>Pirellulales</taxon>
        <taxon>Pirellulaceae</taxon>
        <taxon>Bremerella</taxon>
    </lineage>
</organism>
<evidence type="ECO:0000313" key="4">
    <source>
        <dbReference type="Proteomes" id="UP000253562"/>
    </source>
</evidence>
<gene>
    <name evidence="3" type="ORF">DTL42_00760</name>
</gene>
<comment type="caution">
    <text evidence="3">The sequence shown here is derived from an EMBL/GenBank/DDBJ whole genome shotgun (WGS) entry which is preliminary data.</text>
</comment>
<keyword evidence="2" id="KW-0472">Membrane</keyword>
<keyword evidence="2" id="KW-0812">Transmembrane</keyword>